<organism evidence="2 4">
    <name type="scientific">Budvicia aquatica</name>
    <dbReference type="NCBI Taxonomy" id="82979"/>
    <lineage>
        <taxon>Bacteria</taxon>
        <taxon>Pseudomonadati</taxon>
        <taxon>Pseudomonadota</taxon>
        <taxon>Gammaproteobacteria</taxon>
        <taxon>Enterobacterales</taxon>
        <taxon>Budviciaceae</taxon>
        <taxon>Budvicia</taxon>
    </lineage>
</organism>
<evidence type="ECO:0000313" key="4">
    <source>
        <dbReference type="Proteomes" id="UP000224974"/>
    </source>
</evidence>
<dbReference type="Gene3D" id="3.40.50.12500">
    <property type="match status" value="1"/>
</dbReference>
<protein>
    <submittedName>
        <fullName evidence="2">Asp/Glu racemase</fullName>
    </submittedName>
    <submittedName>
        <fullName evidence="3">Hydantoin racemase</fullName>
    </submittedName>
</protein>
<dbReference type="Pfam" id="PF01177">
    <property type="entry name" value="Asp_Glu_race"/>
    <property type="match status" value="1"/>
</dbReference>
<dbReference type="STRING" id="1111728.GCA_000427805_04700"/>
<dbReference type="OrthoDB" id="978447at2"/>
<evidence type="ECO:0000313" key="3">
    <source>
        <dbReference type="EMBL" id="VFS45709.1"/>
    </source>
</evidence>
<evidence type="ECO:0000313" key="5">
    <source>
        <dbReference type="Proteomes" id="UP000373449"/>
    </source>
</evidence>
<dbReference type="AlphaFoldDB" id="A0A2C6DHQ9"/>
<keyword evidence="4" id="KW-1185">Reference proteome</keyword>
<dbReference type="InterPro" id="IPR053714">
    <property type="entry name" value="Iso_Racemase_Enz_sf"/>
</dbReference>
<dbReference type="InterPro" id="IPR015942">
    <property type="entry name" value="Asp/Glu/hydantoin_racemase"/>
</dbReference>
<dbReference type="RefSeq" id="WP_029093892.1">
    <property type="nucleotide sequence ID" value="NZ_BRLG01000004.1"/>
</dbReference>
<reference evidence="4" key="1">
    <citation type="submission" date="2017-09" db="EMBL/GenBank/DDBJ databases">
        <title>FDA dAtabase for Regulatory Grade micrObial Sequences (FDA-ARGOS): Supporting development and validation of Infectious Disease Dx tests.</title>
        <authorList>
            <person name="Minogue T."/>
            <person name="Wolcott M."/>
            <person name="Wasieloski L."/>
            <person name="Aguilar W."/>
            <person name="Moore D."/>
            <person name="Tallon L."/>
            <person name="Sadzewicz L."/>
            <person name="Ott S."/>
            <person name="Zhao X."/>
            <person name="Nagaraj S."/>
            <person name="Vavikolanu K."/>
            <person name="Aluvathingal J."/>
            <person name="Nadendla S."/>
            <person name="Sichtig H."/>
        </authorList>
    </citation>
    <scope>NUCLEOTIDE SEQUENCE [LARGE SCALE GENOMIC DNA]</scope>
    <source>
        <strain evidence="4">FDAARGOS_387</strain>
    </source>
</reference>
<reference evidence="3 5" key="3">
    <citation type="submission" date="2019-03" db="EMBL/GenBank/DDBJ databases">
        <authorList>
            <consortium name="Pathogen Informatics"/>
        </authorList>
    </citation>
    <scope>NUCLEOTIDE SEQUENCE [LARGE SCALE GENOMIC DNA]</scope>
    <source>
        <strain evidence="3 5">NCTC12282</strain>
    </source>
</reference>
<sequence length="218" mass="23360">MKKVALFHTSSATLAMMQDLTAKFIPGVEIMHIIEDSMIKQVMREGGPTPDINARIAAYVQNAEKAGCDIFMTACSSIGHSVEQCQFMVNIPVTRIDEAMANEAINMGPKVTVLATVETTLKPTLAFISQKAKSANKQIELKSILMSEAFVALLDGDNQTHDKIVSDGLKQAIAGSDVVVLAQASMARVLAGMDTPAVPVLTSPESGIKWLKAQLDKS</sequence>
<dbReference type="Proteomes" id="UP000373449">
    <property type="component" value="Unassembled WGS sequence"/>
</dbReference>
<name>A0A2C6DHQ9_9GAMM</name>
<dbReference type="EMBL" id="CAADJA010000002">
    <property type="protein sequence ID" value="VFS45709.1"/>
    <property type="molecule type" value="Genomic_DNA"/>
</dbReference>
<reference evidence="2" key="2">
    <citation type="submission" date="2017-09" db="EMBL/GenBank/DDBJ databases">
        <title>FDA dAtabase for Regulatory Grade micrObial Sequences (FDA-ARGOS): Supporting development and validation of Infectious Disease Dx tests.</title>
        <authorList>
            <person name="Minogue T."/>
            <person name="Wolcott M."/>
            <person name="Wasieloski L."/>
            <person name="Aguilar W."/>
            <person name="Moore D."/>
            <person name="Tallon L.J."/>
            <person name="Sadzewicz L."/>
            <person name="Ott S."/>
            <person name="Zhao X."/>
            <person name="Nagaraj S."/>
            <person name="Vavikolanu K."/>
            <person name="Aluvathingal J."/>
            <person name="Nadendla S."/>
            <person name="Sichtig H."/>
        </authorList>
    </citation>
    <scope>NUCLEOTIDE SEQUENCE</scope>
    <source>
        <strain evidence="2">FDAARGOS_387</strain>
    </source>
</reference>
<proteinExistence type="inferred from homology"/>
<dbReference type="Proteomes" id="UP000224974">
    <property type="component" value="Unassembled WGS sequence"/>
</dbReference>
<gene>
    <name evidence="2" type="ORF">CRN84_00720</name>
    <name evidence="3" type="ORF">NCTC12282_00592</name>
</gene>
<dbReference type="EMBL" id="PDDX01000001">
    <property type="protein sequence ID" value="PHI27965.1"/>
    <property type="molecule type" value="Genomic_DNA"/>
</dbReference>
<evidence type="ECO:0000256" key="1">
    <source>
        <dbReference type="ARBA" id="ARBA00038414"/>
    </source>
</evidence>
<comment type="similarity">
    <text evidence="1">Belongs to the HyuE racemase family.</text>
</comment>
<accession>A0A2C6DHQ9</accession>
<evidence type="ECO:0000313" key="2">
    <source>
        <dbReference type="EMBL" id="PHI27965.1"/>
    </source>
</evidence>
<dbReference type="GO" id="GO:0047661">
    <property type="term" value="F:amino-acid racemase activity"/>
    <property type="evidence" value="ECO:0007669"/>
    <property type="project" value="InterPro"/>
</dbReference>